<feature type="domain" description="FBXO47 ARM repeats region" evidence="1">
    <location>
        <begin position="223"/>
        <end position="452"/>
    </location>
</feature>
<evidence type="ECO:0000313" key="4">
    <source>
        <dbReference type="Proteomes" id="UP000015101"/>
    </source>
</evidence>
<evidence type="ECO:0000313" key="2">
    <source>
        <dbReference type="EMBL" id="ESN99581.1"/>
    </source>
</evidence>
<dbReference type="EMBL" id="KB097106">
    <property type="protein sequence ID" value="ESN99581.1"/>
    <property type="molecule type" value="Genomic_DNA"/>
</dbReference>
<evidence type="ECO:0000259" key="1">
    <source>
        <dbReference type="Pfam" id="PF24467"/>
    </source>
</evidence>
<reference evidence="3" key="3">
    <citation type="submission" date="2015-06" db="UniProtKB">
        <authorList>
            <consortium name="EnsemblMetazoa"/>
        </authorList>
    </citation>
    <scope>IDENTIFICATION</scope>
</reference>
<gene>
    <name evidence="3" type="primary">20205953</name>
    <name evidence="2" type="ORF">HELRODRAFT_176748</name>
</gene>
<dbReference type="EnsemblMetazoa" id="HelroT176748">
    <property type="protein sequence ID" value="HelroP176748"/>
    <property type="gene ID" value="HelroG176748"/>
</dbReference>
<dbReference type="OMA" id="AFACVTM"/>
<protein>
    <recommendedName>
        <fullName evidence="1">FBXO47 ARM repeats region domain-containing protein</fullName>
    </recommendedName>
</protein>
<dbReference type="AlphaFoldDB" id="T1FAV4"/>
<dbReference type="eggNOG" id="ENOG502QV8T">
    <property type="taxonomic scope" value="Eukaryota"/>
</dbReference>
<dbReference type="KEGG" id="hro:HELRODRAFT_176748"/>
<dbReference type="EMBL" id="AMQM01005816">
    <property type="status" value="NOT_ANNOTATED_CDS"/>
    <property type="molecule type" value="Genomic_DNA"/>
</dbReference>
<dbReference type="Proteomes" id="UP000015101">
    <property type="component" value="Unassembled WGS sequence"/>
</dbReference>
<dbReference type="OrthoDB" id="9858120at2759"/>
<organism evidence="3 4">
    <name type="scientific">Helobdella robusta</name>
    <name type="common">Californian leech</name>
    <dbReference type="NCBI Taxonomy" id="6412"/>
    <lineage>
        <taxon>Eukaryota</taxon>
        <taxon>Metazoa</taxon>
        <taxon>Spiralia</taxon>
        <taxon>Lophotrochozoa</taxon>
        <taxon>Annelida</taxon>
        <taxon>Clitellata</taxon>
        <taxon>Hirudinea</taxon>
        <taxon>Rhynchobdellida</taxon>
        <taxon>Glossiphoniidae</taxon>
        <taxon>Helobdella</taxon>
    </lineage>
</organism>
<dbReference type="InParanoid" id="T1FAV4"/>
<dbReference type="PANTHER" id="PTHR34098">
    <property type="entry name" value="F-BOX ONLY PROTEIN 47"/>
    <property type="match status" value="1"/>
</dbReference>
<dbReference type="InterPro" id="IPR056622">
    <property type="entry name" value="ARM_FBXO47"/>
</dbReference>
<keyword evidence="4" id="KW-1185">Reference proteome</keyword>
<name>T1FAV4_HELRO</name>
<proteinExistence type="predicted"/>
<dbReference type="CTD" id="20205953"/>
<dbReference type="STRING" id="6412.T1FAV4"/>
<reference evidence="2 4" key="2">
    <citation type="journal article" date="2013" name="Nature">
        <title>Insights into bilaterian evolution from three spiralian genomes.</title>
        <authorList>
            <person name="Simakov O."/>
            <person name="Marletaz F."/>
            <person name="Cho S.J."/>
            <person name="Edsinger-Gonzales E."/>
            <person name="Havlak P."/>
            <person name="Hellsten U."/>
            <person name="Kuo D.H."/>
            <person name="Larsson T."/>
            <person name="Lv J."/>
            <person name="Arendt D."/>
            <person name="Savage R."/>
            <person name="Osoegawa K."/>
            <person name="de Jong P."/>
            <person name="Grimwood J."/>
            <person name="Chapman J.A."/>
            <person name="Shapiro H."/>
            <person name="Aerts A."/>
            <person name="Otillar R.P."/>
            <person name="Terry A.Y."/>
            <person name="Boore J.L."/>
            <person name="Grigoriev I.V."/>
            <person name="Lindberg D.R."/>
            <person name="Seaver E.C."/>
            <person name="Weisblat D.A."/>
            <person name="Putnam N.H."/>
            <person name="Rokhsar D.S."/>
        </authorList>
    </citation>
    <scope>NUCLEOTIDE SEQUENCE</scope>
</reference>
<dbReference type="Pfam" id="PF24467">
    <property type="entry name" value="ARM_FBXO47"/>
    <property type="match status" value="1"/>
</dbReference>
<evidence type="ECO:0000313" key="3">
    <source>
        <dbReference type="EnsemblMetazoa" id="HelroP176748"/>
    </source>
</evidence>
<accession>T1FAV4</accession>
<dbReference type="HOGENOM" id="CLU_048746_0_0_1"/>
<dbReference type="InterPro" id="IPR038946">
    <property type="entry name" value="FBXO47"/>
</dbReference>
<sequence>MSKINLVYSCKKSYGPCAKRARCDQVVPALATPSSSSSASSLTSSSKDQKSSIGYFDLLPYEMNFLIFSKMTALELSYLTITSKAMRNLVESYRKSEKGLKNILTYPFAHSKPIPVDDVKYLKQFRDIGLLLKRSTCLYSTKDRLNLILTFLNKFQCNLHHECFATHSCISLTCYGMMLHTIIAGWDDKECTKAFETVCHISCMDHFLNYLKIKSNGDGLSGDIELHVRYFFRRVFFNNFNSKAEKAFWLSLLLKRFSCANRAQIIFLLFGPSTKDGVQWYEVCESTPANKEQTVLCFGNISNALLLLTTNTTDWSYPEEWLSENVASLLFLLGQGITEKILAIKASQGKISELSYLISSLGIVCHKQNHPMTFIVNIIRKVMSTFNTGRSQKNFLHSVIDMFREVTFDIFDLGEPVDDETMRDVHTLLNTQASLSKEIILLAFKDQLIVDQPVTKNCLKSNDNDGIDDDN</sequence>
<dbReference type="RefSeq" id="XP_009022343.1">
    <property type="nucleotide sequence ID" value="XM_009024095.1"/>
</dbReference>
<dbReference type="GeneID" id="20205953"/>
<dbReference type="PANTHER" id="PTHR34098:SF1">
    <property type="entry name" value="F-BOX ONLY PROTEIN 47"/>
    <property type="match status" value="1"/>
</dbReference>
<reference evidence="4" key="1">
    <citation type="submission" date="2012-12" db="EMBL/GenBank/DDBJ databases">
        <authorList>
            <person name="Hellsten U."/>
            <person name="Grimwood J."/>
            <person name="Chapman J.A."/>
            <person name="Shapiro H."/>
            <person name="Aerts A."/>
            <person name="Otillar R.P."/>
            <person name="Terry A.Y."/>
            <person name="Boore J.L."/>
            <person name="Simakov O."/>
            <person name="Marletaz F."/>
            <person name="Cho S.-J."/>
            <person name="Edsinger-Gonzales E."/>
            <person name="Havlak P."/>
            <person name="Kuo D.-H."/>
            <person name="Larsson T."/>
            <person name="Lv J."/>
            <person name="Arendt D."/>
            <person name="Savage R."/>
            <person name="Osoegawa K."/>
            <person name="de Jong P."/>
            <person name="Lindberg D.R."/>
            <person name="Seaver E.C."/>
            <person name="Weisblat D.A."/>
            <person name="Putnam N.H."/>
            <person name="Grigoriev I.V."/>
            <person name="Rokhsar D.S."/>
        </authorList>
    </citation>
    <scope>NUCLEOTIDE SEQUENCE</scope>
</reference>